<feature type="domain" description="HTH cro/C1-type" evidence="1">
    <location>
        <begin position="10"/>
        <end position="66"/>
    </location>
</feature>
<dbReference type="Gene3D" id="1.10.260.40">
    <property type="entry name" value="lambda repressor-like DNA-binding domains"/>
    <property type="match status" value="1"/>
</dbReference>
<dbReference type="PROSITE" id="PS50943">
    <property type="entry name" value="HTH_CROC1"/>
    <property type="match status" value="1"/>
</dbReference>
<accession>A0A9X7PJ62</accession>
<name>A0A9X7PJ62_9ACTN</name>
<dbReference type="EMBL" id="PXWG01000006">
    <property type="protein sequence ID" value="PSJ29919.1"/>
    <property type="molecule type" value="Genomic_DNA"/>
</dbReference>
<comment type="caution">
    <text evidence="2">The sequence shown here is derived from an EMBL/GenBank/DDBJ whole genome shotgun (WGS) entry which is preliminary data.</text>
</comment>
<dbReference type="Proteomes" id="UP000242427">
    <property type="component" value="Unassembled WGS sequence"/>
</dbReference>
<dbReference type="OrthoDB" id="4522476at2"/>
<protein>
    <submittedName>
        <fullName evidence="2">XRE family transcriptional regulator</fullName>
    </submittedName>
</protein>
<keyword evidence="3" id="KW-1185">Reference proteome</keyword>
<dbReference type="AlphaFoldDB" id="A0A9X7PJ62"/>
<sequence>MDTRGIGRRIAYWRGRRNLTQTDFGALMGQSRRWVQDLEGGQRQQDPRLSVVERAAQVLRVPLELLLSDEAVGGGACADAEEIEAIREVLQRHDVITGTCADDGREPLPVEVLRRNLAYGRAAFQSGHFASLGRLVPELLADANLAAARYEGSEQLAAYGVLSLSLELAEAVAVKYGDGALAWLAGHQAVAAAERSGAPVLMASAARHLADAMTHHGQARAAAAFAVAAAGRLEAELLVRGPDGLSVLGMLYLKAAMALAAAGESADRDSASAAVAVPSLLDQADELAAQLGNDGNAVWTAFGPTNVRLYRVAAHVRLSQGAEAVAVAHGIPGPARAALPRERRAHHLADLARGYTQAGRREEAVNTLLEAEQEAPEEVRCRPLSHALVEDLRLLGAGAAEGRLRALAGRCGLPE</sequence>
<dbReference type="SMART" id="SM00530">
    <property type="entry name" value="HTH_XRE"/>
    <property type="match status" value="1"/>
</dbReference>
<gene>
    <name evidence="2" type="ORF">B7P34_04950</name>
</gene>
<dbReference type="GO" id="GO:0003677">
    <property type="term" value="F:DNA binding"/>
    <property type="evidence" value="ECO:0007669"/>
    <property type="project" value="InterPro"/>
</dbReference>
<reference evidence="2 3" key="1">
    <citation type="submission" date="2018-03" db="EMBL/GenBank/DDBJ databases">
        <title>Chitinolytic properties of Streptosporangium nondiastaticum TBG75A20.</title>
        <authorList>
            <person name="Gayathri V."/>
            <person name="Shiburaj S."/>
        </authorList>
    </citation>
    <scope>NUCLEOTIDE SEQUENCE [LARGE SCALE GENOMIC DNA]</scope>
    <source>
        <strain evidence="2 3">TBG75A20</strain>
    </source>
</reference>
<evidence type="ECO:0000313" key="3">
    <source>
        <dbReference type="Proteomes" id="UP000242427"/>
    </source>
</evidence>
<organism evidence="2 3">
    <name type="scientific">Streptosporangium nondiastaticum</name>
    <dbReference type="NCBI Taxonomy" id="35764"/>
    <lineage>
        <taxon>Bacteria</taxon>
        <taxon>Bacillati</taxon>
        <taxon>Actinomycetota</taxon>
        <taxon>Actinomycetes</taxon>
        <taxon>Streptosporangiales</taxon>
        <taxon>Streptosporangiaceae</taxon>
        <taxon>Streptosporangium</taxon>
    </lineage>
</organism>
<proteinExistence type="predicted"/>
<dbReference type="InterPro" id="IPR010982">
    <property type="entry name" value="Lambda_DNA-bd_dom_sf"/>
</dbReference>
<evidence type="ECO:0000259" key="1">
    <source>
        <dbReference type="PROSITE" id="PS50943"/>
    </source>
</evidence>
<evidence type="ECO:0000313" key="2">
    <source>
        <dbReference type="EMBL" id="PSJ29919.1"/>
    </source>
</evidence>
<dbReference type="Pfam" id="PF13560">
    <property type="entry name" value="HTH_31"/>
    <property type="match status" value="1"/>
</dbReference>
<dbReference type="InterPro" id="IPR001387">
    <property type="entry name" value="Cro/C1-type_HTH"/>
</dbReference>
<dbReference type="SUPFAM" id="SSF47413">
    <property type="entry name" value="lambda repressor-like DNA-binding domains"/>
    <property type="match status" value="1"/>
</dbReference>